<dbReference type="GO" id="GO:0008843">
    <property type="term" value="F:endochitinase activity"/>
    <property type="evidence" value="ECO:0007669"/>
    <property type="project" value="UniProtKB-EC"/>
</dbReference>
<dbReference type="GO" id="GO:0005576">
    <property type="term" value="C:extracellular region"/>
    <property type="evidence" value="ECO:0007669"/>
    <property type="project" value="TreeGrafter"/>
</dbReference>
<dbReference type="GO" id="GO:0000272">
    <property type="term" value="P:polysaccharide catabolic process"/>
    <property type="evidence" value="ECO:0007669"/>
    <property type="project" value="UniProtKB-KW"/>
</dbReference>
<evidence type="ECO:0000256" key="12">
    <source>
        <dbReference type="ARBA" id="ARBA00025727"/>
    </source>
</evidence>
<keyword evidence="10" id="KW-0624">Polysaccharide degradation</keyword>
<keyword evidence="14" id="KW-1185">Reference proteome</keyword>
<dbReference type="Pfam" id="PF00704">
    <property type="entry name" value="Glyco_hydro_18"/>
    <property type="match status" value="1"/>
</dbReference>
<evidence type="ECO:0000256" key="2">
    <source>
        <dbReference type="ARBA" id="ARBA00004191"/>
    </source>
</evidence>
<organism evidence="13 14">
    <name type="scientific">Aspergillus terreus</name>
    <dbReference type="NCBI Taxonomy" id="33178"/>
    <lineage>
        <taxon>Eukaryota</taxon>
        <taxon>Fungi</taxon>
        <taxon>Dikarya</taxon>
        <taxon>Ascomycota</taxon>
        <taxon>Pezizomycotina</taxon>
        <taxon>Eurotiomycetes</taxon>
        <taxon>Eurotiomycetidae</taxon>
        <taxon>Eurotiales</taxon>
        <taxon>Aspergillaceae</taxon>
        <taxon>Aspergillus</taxon>
        <taxon>Aspergillus subgen. Circumdati</taxon>
    </lineage>
</organism>
<dbReference type="Gene3D" id="3.20.20.80">
    <property type="entry name" value="Glycosidases"/>
    <property type="match status" value="1"/>
</dbReference>
<dbReference type="EMBL" id="BLJY01000012">
    <property type="protein sequence ID" value="GFF20341.1"/>
    <property type="molecule type" value="Genomic_DNA"/>
</dbReference>
<accession>A0A5M3ZAV7</accession>
<dbReference type="CDD" id="cd02877">
    <property type="entry name" value="GH18_hevamine_XipI_class_III"/>
    <property type="match status" value="1"/>
</dbReference>
<dbReference type="AlphaFoldDB" id="A0A5M3ZAV7"/>
<comment type="similarity">
    <text evidence="12">Belongs to the glycosyl hydrolase 18 family. Chitinase class III subfamily.</text>
</comment>
<dbReference type="Proteomes" id="UP000452235">
    <property type="component" value="Unassembled WGS sequence"/>
</dbReference>
<evidence type="ECO:0000256" key="8">
    <source>
        <dbReference type="ARBA" id="ARBA00023277"/>
    </source>
</evidence>
<dbReference type="PROSITE" id="PS51910">
    <property type="entry name" value="GH18_2"/>
    <property type="match status" value="1"/>
</dbReference>
<keyword evidence="5" id="KW-0147">Chitin-binding</keyword>
<comment type="catalytic activity">
    <reaction evidence="1">
        <text>Random endo-hydrolysis of N-acetyl-beta-D-glucosaminide (1-&gt;4)-beta-linkages in chitin and chitodextrins.</text>
        <dbReference type="EC" id="3.2.1.14"/>
    </reaction>
</comment>
<dbReference type="InterPro" id="IPR001579">
    <property type="entry name" value="Glyco_hydro_18_chit_AS"/>
</dbReference>
<keyword evidence="8" id="KW-0119">Carbohydrate metabolism</keyword>
<keyword evidence="6" id="KW-0378">Hydrolase</keyword>
<comment type="caution">
    <text evidence="13">The sequence shown here is derived from an EMBL/GenBank/DDBJ whole genome shotgun (WGS) entry which is preliminary data.</text>
</comment>
<evidence type="ECO:0000256" key="3">
    <source>
        <dbReference type="ARBA" id="ARBA00012729"/>
    </source>
</evidence>
<dbReference type="GO" id="GO:0008061">
    <property type="term" value="F:chitin binding"/>
    <property type="evidence" value="ECO:0007669"/>
    <property type="project" value="UniProtKB-KW"/>
</dbReference>
<dbReference type="PANTHER" id="PTHR45708">
    <property type="entry name" value="ENDOCHITINASE"/>
    <property type="match status" value="1"/>
</dbReference>
<dbReference type="InterPro" id="IPR045321">
    <property type="entry name" value="Cts1-like"/>
</dbReference>
<evidence type="ECO:0000256" key="5">
    <source>
        <dbReference type="ARBA" id="ARBA00022669"/>
    </source>
</evidence>
<evidence type="ECO:0000256" key="7">
    <source>
        <dbReference type="ARBA" id="ARBA00023024"/>
    </source>
</evidence>
<dbReference type="PANTHER" id="PTHR45708:SF63">
    <property type="entry name" value="III CHITINASE, PUTATIVE (AFU_ORTHOLOGUE AFUA_5G03530)-RELATED"/>
    <property type="match status" value="1"/>
</dbReference>
<name>A0A5M3ZAV7_ASPTE</name>
<evidence type="ECO:0000256" key="9">
    <source>
        <dbReference type="ARBA" id="ARBA00023295"/>
    </source>
</evidence>
<keyword evidence="9" id="KW-0326">Glycosidase</keyword>
<dbReference type="GO" id="GO:0006032">
    <property type="term" value="P:chitin catabolic process"/>
    <property type="evidence" value="ECO:0007669"/>
    <property type="project" value="UniProtKB-KW"/>
</dbReference>
<sequence length="382" mass="41614">MPFMKNLLALSAGLASLGGAYAKLDLSTSNNVVVYWGQNSFDGQGELAQQRLSYYCDDENIDVIVLAFVMTINGQGGAPNYDFSTTSKQCKTFEGTNLKDCPEVGEDIKTCQGKGKTIILSIGGATYSEGGFQSDSDAKAGAELIWKTFGPSSGGKDSSHGILKNTLFHRPHAYTNSTKHRGSADGEVHRPFGDASVDGFDFDFEAGTTHMLPFAQRLRELMDADTSRQYFLTAAPQCPYPDAADKDILAGDVSIDAVWVQFYNNFCGVNSFQKGQDDQKSFNFKTWDNWAKTVSSNKKAKVFLGVPANTKAASTGYVPASDLEPVIEYCKTFESFGGVMMWDVTQAYGNKGFLDTVRKAVSQAHSALFGKVYGMSRNIWGF</sequence>
<evidence type="ECO:0000313" key="13">
    <source>
        <dbReference type="EMBL" id="GFF20341.1"/>
    </source>
</evidence>
<evidence type="ECO:0000256" key="6">
    <source>
        <dbReference type="ARBA" id="ARBA00022801"/>
    </source>
</evidence>
<comment type="function">
    <text evidence="11">GPI-anchored chitinase involved in the degradation of chitin, a component of the cell walls of fungi and exoskeletal elements of some animals (including worms and arthropods). Required to reshape the cell wall at the sites where cell wall remodeling and/or cell wall maturation actively take place such as sites of conidia formation.</text>
</comment>
<protein>
    <recommendedName>
        <fullName evidence="3">chitinase</fullName>
        <ecNumber evidence="3">3.2.1.14</ecNumber>
    </recommendedName>
</protein>
<evidence type="ECO:0000256" key="11">
    <source>
        <dbReference type="ARBA" id="ARBA00024658"/>
    </source>
</evidence>
<evidence type="ECO:0000256" key="1">
    <source>
        <dbReference type="ARBA" id="ARBA00000822"/>
    </source>
</evidence>
<dbReference type="InterPro" id="IPR001223">
    <property type="entry name" value="Glyco_hydro18_cat"/>
</dbReference>
<evidence type="ECO:0000313" key="14">
    <source>
        <dbReference type="Proteomes" id="UP000452235"/>
    </source>
</evidence>
<dbReference type="OrthoDB" id="2425929at2759"/>
<dbReference type="EC" id="3.2.1.14" evidence="3"/>
<comment type="subcellular location">
    <subcellularLocation>
        <location evidence="2">Secreted</location>
        <location evidence="2">Cell wall</location>
    </subcellularLocation>
</comment>
<evidence type="ECO:0000256" key="10">
    <source>
        <dbReference type="ARBA" id="ARBA00023326"/>
    </source>
</evidence>
<dbReference type="PROSITE" id="PS01095">
    <property type="entry name" value="GH18_1"/>
    <property type="match status" value="1"/>
</dbReference>
<keyword evidence="7" id="KW-0146">Chitin degradation</keyword>
<reference evidence="13 14" key="1">
    <citation type="submission" date="2020-01" db="EMBL/GenBank/DDBJ databases">
        <title>Aspergillus terreus IFO 6365 whole genome shotgun sequence.</title>
        <authorList>
            <person name="Kanamasa S."/>
            <person name="Takahashi H."/>
        </authorList>
    </citation>
    <scope>NUCLEOTIDE SEQUENCE [LARGE SCALE GENOMIC DNA]</scope>
    <source>
        <strain evidence="13 14">IFO 6365</strain>
    </source>
</reference>
<proteinExistence type="inferred from homology"/>
<dbReference type="VEuPathDB" id="FungiDB:ATEG_08059"/>
<dbReference type="SUPFAM" id="SSF51445">
    <property type="entry name" value="(Trans)glycosidases"/>
    <property type="match status" value="1"/>
</dbReference>
<dbReference type="InterPro" id="IPR017853">
    <property type="entry name" value="GH"/>
</dbReference>
<evidence type="ECO:0000256" key="4">
    <source>
        <dbReference type="ARBA" id="ARBA00022512"/>
    </source>
</evidence>
<gene>
    <name evidence="13" type="ORF">ATEIFO6365_0012009700</name>
</gene>
<keyword evidence="4" id="KW-0134">Cell wall</keyword>
<dbReference type="InterPro" id="IPR050542">
    <property type="entry name" value="Glycosyl_Hydrlase18_Chitinase"/>
</dbReference>
<keyword evidence="4" id="KW-0964">Secreted</keyword>